<dbReference type="Proteomes" id="UP000827133">
    <property type="component" value="Unassembled WGS sequence"/>
</dbReference>
<feature type="compositionally biased region" description="Basic and acidic residues" evidence="1">
    <location>
        <begin position="63"/>
        <end position="74"/>
    </location>
</feature>
<protein>
    <submittedName>
        <fullName evidence="2">Uncharacterized protein</fullName>
    </submittedName>
</protein>
<sequence>MATKSSRRTYTLPAGLKTVAISVKSQAENHKSTGHSKWHQGERNTKVEKENKVAKAHVQAKASGRDKSSTGEAKESDEDPDFVTPEVYVQYLENFFLFRGNREADANEISRSAPDEKKEASK</sequence>
<proteinExistence type="predicted"/>
<accession>A0A9P8DC66</accession>
<keyword evidence="3" id="KW-1185">Reference proteome</keyword>
<evidence type="ECO:0000313" key="3">
    <source>
        <dbReference type="Proteomes" id="UP000827133"/>
    </source>
</evidence>
<evidence type="ECO:0000313" key="2">
    <source>
        <dbReference type="EMBL" id="KAG9499198.1"/>
    </source>
</evidence>
<dbReference type="KEGG" id="fmu:J7337_010017"/>
<dbReference type="EMBL" id="JAHBCI010000007">
    <property type="protein sequence ID" value="KAG9499198.1"/>
    <property type="molecule type" value="Genomic_DNA"/>
</dbReference>
<dbReference type="RefSeq" id="XP_044678198.1">
    <property type="nucleotide sequence ID" value="XM_044827604.1"/>
</dbReference>
<feature type="region of interest" description="Disordered" evidence="1">
    <location>
        <begin position="25"/>
        <end position="83"/>
    </location>
</feature>
<name>A0A9P8DC66_9HYPO</name>
<organism evidence="2 3">
    <name type="scientific">Fusarium musae</name>
    <dbReference type="NCBI Taxonomy" id="1042133"/>
    <lineage>
        <taxon>Eukaryota</taxon>
        <taxon>Fungi</taxon>
        <taxon>Dikarya</taxon>
        <taxon>Ascomycota</taxon>
        <taxon>Pezizomycotina</taxon>
        <taxon>Sordariomycetes</taxon>
        <taxon>Hypocreomycetidae</taxon>
        <taxon>Hypocreales</taxon>
        <taxon>Nectriaceae</taxon>
        <taxon>Fusarium</taxon>
    </lineage>
</organism>
<gene>
    <name evidence="2" type="ORF">J7337_010017</name>
</gene>
<feature type="region of interest" description="Disordered" evidence="1">
    <location>
        <begin position="103"/>
        <end position="122"/>
    </location>
</feature>
<feature type="compositionally biased region" description="Basic and acidic residues" evidence="1">
    <location>
        <begin position="113"/>
        <end position="122"/>
    </location>
</feature>
<evidence type="ECO:0000256" key="1">
    <source>
        <dbReference type="SAM" id="MobiDB-lite"/>
    </source>
</evidence>
<reference evidence="2" key="1">
    <citation type="journal article" date="2021" name="Mol. Plant Microbe Interact.">
        <title>Telomere to telomere genome assembly of Fusarium musae F31, causal agent of crown rot disease of banana.</title>
        <authorList>
            <person name="Degradi L."/>
            <person name="Tava V."/>
            <person name="Kunova A."/>
            <person name="Cortesi P."/>
            <person name="Saracchi M."/>
            <person name="Pasquali M."/>
        </authorList>
    </citation>
    <scope>NUCLEOTIDE SEQUENCE</scope>
    <source>
        <strain evidence="2">F31</strain>
    </source>
</reference>
<dbReference type="AlphaFoldDB" id="A0A9P8DC66"/>
<feature type="compositionally biased region" description="Basic and acidic residues" evidence="1">
    <location>
        <begin position="39"/>
        <end position="53"/>
    </location>
</feature>
<dbReference type="GeneID" id="68317873"/>
<comment type="caution">
    <text evidence="2">The sequence shown here is derived from an EMBL/GenBank/DDBJ whole genome shotgun (WGS) entry which is preliminary data.</text>
</comment>